<feature type="compositionally biased region" description="Low complexity" evidence="1">
    <location>
        <begin position="213"/>
        <end position="226"/>
    </location>
</feature>
<dbReference type="AlphaFoldDB" id="A0A1X2HVA4"/>
<reference evidence="2 3" key="1">
    <citation type="submission" date="2016-07" db="EMBL/GenBank/DDBJ databases">
        <title>Pervasive Adenine N6-methylation of Active Genes in Fungi.</title>
        <authorList>
            <consortium name="DOE Joint Genome Institute"/>
            <person name="Mondo S.J."/>
            <person name="Dannebaum R.O."/>
            <person name="Kuo R.C."/>
            <person name="Labutti K."/>
            <person name="Haridas S."/>
            <person name="Kuo A."/>
            <person name="Salamov A."/>
            <person name="Ahrendt S.R."/>
            <person name="Lipzen A."/>
            <person name="Sullivan W."/>
            <person name="Andreopoulos W.B."/>
            <person name="Clum A."/>
            <person name="Lindquist E."/>
            <person name="Daum C."/>
            <person name="Ramamoorthy G.K."/>
            <person name="Gryganskyi A."/>
            <person name="Culley D."/>
            <person name="Magnuson J.K."/>
            <person name="James T.Y."/>
            <person name="O'Malley M.A."/>
            <person name="Stajich J.E."/>
            <person name="Spatafora J.W."/>
            <person name="Visel A."/>
            <person name="Grigoriev I.V."/>
        </authorList>
    </citation>
    <scope>NUCLEOTIDE SEQUENCE [LARGE SCALE GENOMIC DNA]</scope>
    <source>
        <strain evidence="2 3">NRRL 2496</strain>
    </source>
</reference>
<dbReference type="EMBL" id="MCGN01000001">
    <property type="protein sequence ID" value="ORZ03497.1"/>
    <property type="molecule type" value="Genomic_DNA"/>
</dbReference>
<feature type="region of interest" description="Disordered" evidence="1">
    <location>
        <begin position="273"/>
        <end position="531"/>
    </location>
</feature>
<evidence type="ECO:0000313" key="2">
    <source>
        <dbReference type="EMBL" id="ORZ03497.1"/>
    </source>
</evidence>
<accession>A0A1X2HVA4</accession>
<feature type="compositionally biased region" description="Low complexity" evidence="1">
    <location>
        <begin position="372"/>
        <end position="381"/>
    </location>
</feature>
<feature type="compositionally biased region" description="Low complexity" evidence="1">
    <location>
        <begin position="9"/>
        <end position="20"/>
    </location>
</feature>
<dbReference type="Proteomes" id="UP000242180">
    <property type="component" value="Unassembled WGS sequence"/>
</dbReference>
<dbReference type="OMA" id="DTHELTC"/>
<organism evidence="2 3">
    <name type="scientific">Syncephalastrum racemosum</name>
    <name type="common">Filamentous fungus</name>
    <dbReference type="NCBI Taxonomy" id="13706"/>
    <lineage>
        <taxon>Eukaryota</taxon>
        <taxon>Fungi</taxon>
        <taxon>Fungi incertae sedis</taxon>
        <taxon>Mucoromycota</taxon>
        <taxon>Mucoromycotina</taxon>
        <taxon>Mucoromycetes</taxon>
        <taxon>Mucorales</taxon>
        <taxon>Syncephalastraceae</taxon>
        <taxon>Syncephalastrum</taxon>
    </lineage>
</organism>
<name>A0A1X2HVA4_SYNRA</name>
<feature type="compositionally biased region" description="Pro residues" evidence="1">
    <location>
        <begin position="337"/>
        <end position="355"/>
    </location>
</feature>
<feature type="region of interest" description="Disordered" evidence="1">
    <location>
        <begin position="1"/>
        <end position="54"/>
    </location>
</feature>
<protein>
    <recommendedName>
        <fullName evidence="4">ASX DEUBAD domain-containing protein</fullName>
    </recommendedName>
</protein>
<comment type="caution">
    <text evidence="2">The sequence shown here is derived from an EMBL/GenBank/DDBJ whole genome shotgun (WGS) entry which is preliminary data.</text>
</comment>
<feature type="compositionally biased region" description="Basic and acidic residues" evidence="1">
    <location>
        <begin position="273"/>
        <end position="286"/>
    </location>
</feature>
<proteinExistence type="predicted"/>
<evidence type="ECO:0000256" key="1">
    <source>
        <dbReference type="SAM" id="MobiDB-lite"/>
    </source>
</evidence>
<feature type="compositionally biased region" description="Polar residues" evidence="1">
    <location>
        <begin position="37"/>
        <end position="49"/>
    </location>
</feature>
<keyword evidence="3" id="KW-1185">Reference proteome</keyword>
<feature type="compositionally biased region" description="Low complexity" evidence="1">
    <location>
        <begin position="446"/>
        <end position="461"/>
    </location>
</feature>
<evidence type="ECO:0008006" key="4">
    <source>
        <dbReference type="Google" id="ProtNLM"/>
    </source>
</evidence>
<feature type="region of interest" description="Disordered" evidence="1">
    <location>
        <begin position="168"/>
        <end position="261"/>
    </location>
</feature>
<gene>
    <name evidence="2" type="ORF">BCR43DRAFT_520633</name>
</gene>
<evidence type="ECO:0000313" key="3">
    <source>
        <dbReference type="Proteomes" id="UP000242180"/>
    </source>
</evidence>
<dbReference type="InParanoid" id="A0A1X2HVA4"/>
<feature type="compositionally biased region" description="Polar residues" evidence="1">
    <location>
        <begin position="473"/>
        <end position="490"/>
    </location>
</feature>
<feature type="compositionally biased region" description="Basic residues" evidence="1">
    <location>
        <begin position="436"/>
        <end position="445"/>
    </location>
</feature>
<sequence>MVVSRRSRSQSTSTKASKTSTAKKPRVSKLVKPATSRGRNTATTSTCPRRSTRVATRMAQSQRNAALASTEVHEVDDMFSDTSTLSEFEFDSDMDEFFQQFMESASLKPDRTDAAKVSSKEHDTRFVPVDEEAEILTVDAAAPQDTVTQPQNDSVVAIEKDEYIQPTTNTIHSVTPPPVEPAEIHAEPKASPPADTHELTCPVSVQDHGPSLSAADISVPSIPSSSESDRHPPTKSDPATFATGTEETRGESNAPIANIPGTLFSPITLHAKKTAEKRDASPERKYSSALSSSPYTDIDIGGHRVASASGDKTNLTETAPLMPSIVQAPAPQFPATLPAPEPELGPAPLSAPKPDWPASEPELQPEPELEPELVPGPKVELAPVSALLSAPEPELETAPRPASLPAPKPHLRSASEPPPLPTPEAVQTSESEAPVKKRGRGRPRKMPVTTADTPAATATTEETPRTRGRKKSVTQSSTGNYTTAECTSTRGRARRRSPDDIFNEQEETPLKRRRSQASASAAAAKADRSAPKRRSKHDIVWYLTDVNSPLVVAEGKELLHADIIHKLPEEVQRELCAMLPLGDKAFVDTVTGRIIQPNGLQQALQLAASATHKEMISPALFRAGNDILWTAFKDFQTMIAMDMFSEKDATVNTQQQ</sequence>